<dbReference type="PROSITE" id="PS50157">
    <property type="entry name" value="ZINC_FINGER_C2H2_2"/>
    <property type="match status" value="5"/>
</dbReference>
<feature type="non-terminal residue" evidence="15">
    <location>
        <position position="1"/>
    </location>
</feature>
<accession>A0A0L7LUZ2</accession>
<dbReference type="Proteomes" id="UP000037510">
    <property type="component" value="Unassembled WGS sequence"/>
</dbReference>
<evidence type="ECO:0000256" key="4">
    <source>
        <dbReference type="ARBA" id="ARBA00022723"/>
    </source>
</evidence>
<feature type="region of interest" description="Disordered" evidence="13">
    <location>
        <begin position="43"/>
        <end position="72"/>
    </location>
</feature>
<dbReference type="EMBL" id="JTDY01000072">
    <property type="protein sequence ID" value="KOB79031.1"/>
    <property type="molecule type" value="Genomic_DNA"/>
</dbReference>
<name>A0A0L7LUZ2_OPEBR</name>
<keyword evidence="6 12" id="KW-0863">Zinc-finger</keyword>
<dbReference type="FunFam" id="3.30.160.60:FF:000226">
    <property type="entry name" value="Zinc finger protein 236 variant"/>
    <property type="match status" value="1"/>
</dbReference>
<feature type="region of interest" description="Disordered" evidence="13">
    <location>
        <begin position="91"/>
        <end position="132"/>
    </location>
</feature>
<keyword evidence="10" id="KW-0804">Transcription</keyword>
<dbReference type="SUPFAM" id="SSF57667">
    <property type="entry name" value="beta-beta-alpha zinc fingers"/>
    <property type="match status" value="3"/>
</dbReference>
<dbReference type="PANTHER" id="PTHR24394:SF29">
    <property type="entry name" value="MYONEURIN"/>
    <property type="match status" value="1"/>
</dbReference>
<keyword evidence="9" id="KW-0238">DNA-binding</keyword>
<dbReference type="FunFam" id="3.30.160.60:FF:000671">
    <property type="entry name" value="Zinc finger protein 26"/>
    <property type="match status" value="1"/>
</dbReference>
<dbReference type="GO" id="GO:0008270">
    <property type="term" value="F:zinc ion binding"/>
    <property type="evidence" value="ECO:0007669"/>
    <property type="project" value="UniProtKB-KW"/>
</dbReference>
<dbReference type="SMART" id="SM00355">
    <property type="entry name" value="ZnF_C2H2"/>
    <property type="match status" value="5"/>
</dbReference>
<keyword evidence="11" id="KW-0539">Nucleus</keyword>
<evidence type="ECO:0000313" key="15">
    <source>
        <dbReference type="EMBL" id="KOB79031.1"/>
    </source>
</evidence>
<evidence type="ECO:0000256" key="11">
    <source>
        <dbReference type="ARBA" id="ARBA00023242"/>
    </source>
</evidence>
<evidence type="ECO:0000256" key="2">
    <source>
        <dbReference type="ARBA" id="ARBA00004123"/>
    </source>
</evidence>
<dbReference type="Pfam" id="PF12874">
    <property type="entry name" value="zf-met"/>
    <property type="match status" value="1"/>
</dbReference>
<keyword evidence="5" id="KW-0677">Repeat</keyword>
<evidence type="ECO:0000256" key="12">
    <source>
        <dbReference type="PROSITE-ProRule" id="PRU00042"/>
    </source>
</evidence>
<dbReference type="GO" id="GO:0000981">
    <property type="term" value="F:DNA-binding transcription factor activity, RNA polymerase II-specific"/>
    <property type="evidence" value="ECO:0007669"/>
    <property type="project" value="TreeGrafter"/>
</dbReference>
<keyword evidence="7" id="KW-0862">Zinc</keyword>
<evidence type="ECO:0000259" key="14">
    <source>
        <dbReference type="PROSITE" id="PS50157"/>
    </source>
</evidence>
<protein>
    <recommendedName>
        <fullName evidence="14">C2H2-type domain-containing protein</fullName>
    </recommendedName>
</protein>
<keyword evidence="16" id="KW-1185">Reference proteome</keyword>
<feature type="domain" description="C2H2-type" evidence="14">
    <location>
        <begin position="262"/>
        <end position="288"/>
    </location>
</feature>
<dbReference type="InterPro" id="IPR013087">
    <property type="entry name" value="Znf_C2H2_type"/>
</dbReference>
<feature type="non-terminal residue" evidence="15">
    <location>
        <position position="288"/>
    </location>
</feature>
<dbReference type="AlphaFoldDB" id="A0A0L7LUZ2"/>
<feature type="compositionally biased region" description="Basic and acidic residues" evidence="13">
    <location>
        <begin position="91"/>
        <end position="102"/>
    </location>
</feature>
<evidence type="ECO:0000256" key="3">
    <source>
        <dbReference type="ARBA" id="ARBA00006991"/>
    </source>
</evidence>
<dbReference type="PROSITE" id="PS00028">
    <property type="entry name" value="ZINC_FINGER_C2H2_1"/>
    <property type="match status" value="4"/>
</dbReference>
<comment type="function">
    <text evidence="1">May be involved in transcriptional regulation.</text>
</comment>
<comment type="caution">
    <text evidence="15">The sequence shown here is derived from an EMBL/GenBank/DDBJ whole genome shotgun (WGS) entry which is preliminary data.</text>
</comment>
<keyword evidence="4" id="KW-0479">Metal-binding</keyword>
<evidence type="ECO:0000256" key="8">
    <source>
        <dbReference type="ARBA" id="ARBA00023015"/>
    </source>
</evidence>
<feature type="domain" description="C2H2-type" evidence="14">
    <location>
        <begin position="140"/>
        <end position="167"/>
    </location>
</feature>
<dbReference type="STRING" id="104452.A0A0L7LUZ2"/>
<dbReference type="PANTHER" id="PTHR24394">
    <property type="entry name" value="ZINC FINGER PROTEIN"/>
    <property type="match status" value="1"/>
</dbReference>
<feature type="compositionally biased region" description="Low complexity" evidence="13">
    <location>
        <begin position="117"/>
        <end position="129"/>
    </location>
</feature>
<evidence type="ECO:0000256" key="7">
    <source>
        <dbReference type="ARBA" id="ARBA00022833"/>
    </source>
</evidence>
<dbReference type="InterPro" id="IPR036236">
    <property type="entry name" value="Znf_C2H2_sf"/>
</dbReference>
<keyword evidence="8" id="KW-0805">Transcription regulation</keyword>
<dbReference type="GO" id="GO:0005634">
    <property type="term" value="C:nucleus"/>
    <property type="evidence" value="ECO:0007669"/>
    <property type="project" value="UniProtKB-SubCell"/>
</dbReference>
<comment type="similarity">
    <text evidence="3">Belongs to the krueppel C2H2-type zinc-finger protein family.</text>
</comment>
<feature type="domain" description="C2H2-type" evidence="14">
    <location>
        <begin position="168"/>
        <end position="196"/>
    </location>
</feature>
<comment type="subcellular location">
    <subcellularLocation>
        <location evidence="2">Nucleus</location>
    </subcellularLocation>
</comment>
<evidence type="ECO:0000256" key="6">
    <source>
        <dbReference type="ARBA" id="ARBA00022771"/>
    </source>
</evidence>
<dbReference type="Pfam" id="PF00096">
    <property type="entry name" value="zf-C2H2"/>
    <property type="match status" value="2"/>
</dbReference>
<dbReference type="Gene3D" id="3.30.160.60">
    <property type="entry name" value="Classic Zinc Finger"/>
    <property type="match status" value="3"/>
</dbReference>
<feature type="domain" description="C2H2-type" evidence="14">
    <location>
        <begin position="198"/>
        <end position="225"/>
    </location>
</feature>
<evidence type="ECO:0000256" key="13">
    <source>
        <dbReference type="SAM" id="MobiDB-lite"/>
    </source>
</evidence>
<feature type="domain" description="C2H2-type" evidence="14">
    <location>
        <begin position="234"/>
        <end position="261"/>
    </location>
</feature>
<dbReference type="GO" id="GO:0003677">
    <property type="term" value="F:DNA binding"/>
    <property type="evidence" value="ECO:0007669"/>
    <property type="project" value="UniProtKB-KW"/>
</dbReference>
<dbReference type="Pfam" id="PF13894">
    <property type="entry name" value="zf-C2H2_4"/>
    <property type="match status" value="1"/>
</dbReference>
<evidence type="ECO:0000256" key="1">
    <source>
        <dbReference type="ARBA" id="ARBA00003767"/>
    </source>
</evidence>
<gene>
    <name evidence="15" type="ORF">OBRU01_01242</name>
</gene>
<reference evidence="15 16" key="1">
    <citation type="journal article" date="2015" name="Genome Biol. Evol.">
        <title>The genome of winter moth (Operophtera brumata) provides a genomic perspective on sexual dimorphism and phenology.</title>
        <authorList>
            <person name="Derks M.F."/>
            <person name="Smit S."/>
            <person name="Salis L."/>
            <person name="Schijlen E."/>
            <person name="Bossers A."/>
            <person name="Mateman C."/>
            <person name="Pijl A.S."/>
            <person name="de Ridder D."/>
            <person name="Groenen M.A."/>
            <person name="Visser M.E."/>
            <person name="Megens H.J."/>
        </authorList>
    </citation>
    <scope>NUCLEOTIDE SEQUENCE [LARGE SCALE GENOMIC DNA]</scope>
    <source>
        <strain evidence="15">WM2013NL</strain>
        <tissue evidence="15">Head and thorax</tissue>
    </source>
</reference>
<organism evidence="15 16">
    <name type="scientific">Operophtera brumata</name>
    <name type="common">Winter moth</name>
    <name type="synonym">Phalaena brumata</name>
    <dbReference type="NCBI Taxonomy" id="104452"/>
    <lineage>
        <taxon>Eukaryota</taxon>
        <taxon>Metazoa</taxon>
        <taxon>Ecdysozoa</taxon>
        <taxon>Arthropoda</taxon>
        <taxon>Hexapoda</taxon>
        <taxon>Insecta</taxon>
        <taxon>Pterygota</taxon>
        <taxon>Neoptera</taxon>
        <taxon>Endopterygota</taxon>
        <taxon>Lepidoptera</taxon>
        <taxon>Glossata</taxon>
        <taxon>Ditrysia</taxon>
        <taxon>Geometroidea</taxon>
        <taxon>Geometridae</taxon>
        <taxon>Larentiinae</taxon>
        <taxon>Operophtera</taxon>
    </lineage>
</organism>
<evidence type="ECO:0000256" key="9">
    <source>
        <dbReference type="ARBA" id="ARBA00023125"/>
    </source>
</evidence>
<sequence length="288" mass="32897">LTEETSIMLDIGKPHNLSMTAVQHTCSDDPNVGPVKEELSDSTDYFGDFDEGSRKSVKNEVTSSAKRHLRNSETKKTITTVLRIDLMEVKTESNEISPKNEESAVQTPSDKTHKNNKNGAEENAAMNKETLAPDGTNSDYFCPTCNKKHVTKKALDQHIKVHDISRSYVCEICEYRFNTKANLKTHKENIHRTKSETVACTVCYKLMNSPQILKRHMKIHTEKPPKIHACDRPYACDMCPKTYAKRQALKVHVRSHTGERPFNCDKCSKTFTRYEILKRHLKTHFGEN</sequence>
<evidence type="ECO:0000256" key="10">
    <source>
        <dbReference type="ARBA" id="ARBA00023163"/>
    </source>
</evidence>
<evidence type="ECO:0000313" key="16">
    <source>
        <dbReference type="Proteomes" id="UP000037510"/>
    </source>
</evidence>
<proteinExistence type="inferred from homology"/>
<evidence type="ECO:0000256" key="5">
    <source>
        <dbReference type="ARBA" id="ARBA00022737"/>
    </source>
</evidence>